<comment type="caution">
    <text evidence="4">The sequence shown here is derived from an EMBL/GenBank/DDBJ whole genome shotgun (WGS) entry which is preliminary data.</text>
</comment>
<sequence>MFLTSVLFLLLSPTLIFAKSVPRADNTKALDQRTVELSYNGFSSRTVTFKDPQEDSLFDYAIVTKYTYYYPDILLHALVFKGYSNNPLDVNELRGWTKVKSVYSTLGLDIHNHRGDIYWKYRDSARIPSSTGQTPSQNSIDRISKILIDNPPAADAFMVCTIILAWTTSLLAYILLMLLLMACIKKSDRNTNGSKETEADEGIELDSMKAPDEDSLAGTTAAATPFEDVKYIYASPQLDRAAPTDTAHTDVLPTYSRQESGCGATFDNVRLG</sequence>
<keyword evidence="2" id="KW-1133">Transmembrane helix</keyword>
<keyword evidence="5" id="KW-1185">Reference proteome</keyword>
<keyword evidence="2" id="KW-0472">Membrane</keyword>
<keyword evidence="3" id="KW-0732">Signal</keyword>
<reference evidence="4" key="1">
    <citation type="submission" date="2021-07" db="EMBL/GenBank/DDBJ databases">
        <title>Genome Resource of American Ginseng Black Spot Pathogen Alternaria panax.</title>
        <authorList>
            <person name="Qiu C."/>
            <person name="Wang W."/>
            <person name="Liu Z."/>
        </authorList>
    </citation>
    <scope>NUCLEOTIDE SEQUENCE</scope>
    <source>
        <strain evidence="4">BNCC115425</strain>
    </source>
</reference>
<evidence type="ECO:0000313" key="5">
    <source>
        <dbReference type="Proteomes" id="UP001199106"/>
    </source>
</evidence>
<gene>
    <name evidence="4" type="ORF">G6011_01216</name>
</gene>
<evidence type="ECO:0000313" key="4">
    <source>
        <dbReference type="EMBL" id="KAG9196095.1"/>
    </source>
</evidence>
<feature type="signal peptide" evidence="3">
    <location>
        <begin position="1"/>
        <end position="18"/>
    </location>
</feature>
<evidence type="ECO:0000256" key="1">
    <source>
        <dbReference type="SAM" id="MobiDB-lite"/>
    </source>
</evidence>
<keyword evidence="2" id="KW-0812">Transmembrane</keyword>
<evidence type="ECO:0000256" key="2">
    <source>
        <dbReference type="SAM" id="Phobius"/>
    </source>
</evidence>
<feature type="region of interest" description="Disordered" evidence="1">
    <location>
        <begin position="189"/>
        <end position="218"/>
    </location>
</feature>
<dbReference type="Proteomes" id="UP001199106">
    <property type="component" value="Unassembled WGS sequence"/>
</dbReference>
<feature type="transmembrane region" description="Helical" evidence="2">
    <location>
        <begin position="156"/>
        <end position="180"/>
    </location>
</feature>
<protein>
    <submittedName>
        <fullName evidence="4">Uncharacterized protein</fullName>
    </submittedName>
</protein>
<evidence type="ECO:0000256" key="3">
    <source>
        <dbReference type="SAM" id="SignalP"/>
    </source>
</evidence>
<organism evidence="4 5">
    <name type="scientific">Alternaria panax</name>
    <dbReference type="NCBI Taxonomy" id="48097"/>
    <lineage>
        <taxon>Eukaryota</taxon>
        <taxon>Fungi</taxon>
        <taxon>Dikarya</taxon>
        <taxon>Ascomycota</taxon>
        <taxon>Pezizomycotina</taxon>
        <taxon>Dothideomycetes</taxon>
        <taxon>Pleosporomycetidae</taxon>
        <taxon>Pleosporales</taxon>
        <taxon>Pleosporineae</taxon>
        <taxon>Pleosporaceae</taxon>
        <taxon>Alternaria</taxon>
        <taxon>Alternaria sect. Panax</taxon>
    </lineage>
</organism>
<feature type="chain" id="PRO_5042193965" evidence="3">
    <location>
        <begin position="19"/>
        <end position="272"/>
    </location>
</feature>
<dbReference type="AlphaFoldDB" id="A0AAD4IK36"/>
<proteinExistence type="predicted"/>
<dbReference type="EMBL" id="JAANER010000001">
    <property type="protein sequence ID" value="KAG9196095.1"/>
    <property type="molecule type" value="Genomic_DNA"/>
</dbReference>
<accession>A0AAD4IK36</accession>
<name>A0AAD4IK36_9PLEO</name>